<organism evidence="2 3">
    <name type="scientific">Saitoella complicata (strain BCRC 22490 / CBS 7301 / JCM 7358 / NBRC 10748 / NRRL Y-17804)</name>
    <dbReference type="NCBI Taxonomy" id="698492"/>
    <lineage>
        <taxon>Eukaryota</taxon>
        <taxon>Fungi</taxon>
        <taxon>Dikarya</taxon>
        <taxon>Ascomycota</taxon>
        <taxon>Taphrinomycotina</taxon>
        <taxon>Taphrinomycotina incertae sedis</taxon>
        <taxon>Saitoella</taxon>
    </lineage>
</organism>
<dbReference type="EMBL" id="BACD03000014">
    <property type="protein sequence ID" value="GAO48357.1"/>
    <property type="molecule type" value="Genomic_DNA"/>
</dbReference>
<keyword evidence="3" id="KW-1185">Reference proteome</keyword>
<dbReference type="OrthoDB" id="3365224at2759"/>
<sequence>MSNPFIPKSRRPKFRLEIKIHELTNIPLVSGTVHVRWHLSSSTAGDSRGRTSRAPIKDHKCSWDYHREAVIRMVVGKDGILQESGLVCEVVQELNGGRDVFTIGVLHINLAEYCGVKREETRRHLLQKSKVNSILKITLKTHQISGDTTYRTPATKKSSVFSDITGLVSEHKDHFSPMTEEFSNRAQRLLEDRQEGLSTQDMYRSTLAARWQSMTGELDPQAAIEDIFQGGNGWREVEPEKRERLSKEERELRAQQNRWEEEEMEYGGKSWVLKNFAQETVLEGDGKAGEVT</sequence>
<name>A0A0E9NES1_SAICN</name>
<evidence type="ECO:0000259" key="1">
    <source>
        <dbReference type="PROSITE" id="PS51840"/>
    </source>
</evidence>
<dbReference type="Proteomes" id="UP000033140">
    <property type="component" value="Unassembled WGS sequence"/>
</dbReference>
<reference evidence="2 3" key="3">
    <citation type="journal article" date="2015" name="Genome Announc.">
        <title>Draft Genome Sequence of the Archiascomycetous Yeast Saitoella complicata.</title>
        <authorList>
            <person name="Yamauchi K."/>
            <person name="Kondo S."/>
            <person name="Hamamoto M."/>
            <person name="Takahashi Y."/>
            <person name="Ogura Y."/>
            <person name="Hayashi T."/>
            <person name="Nishida H."/>
        </authorList>
    </citation>
    <scope>NUCLEOTIDE SEQUENCE [LARGE SCALE GENOMIC DNA]</scope>
    <source>
        <strain evidence="2 3">NRRL Y-17804</strain>
    </source>
</reference>
<dbReference type="Pfam" id="PF10358">
    <property type="entry name" value="NT-C2"/>
    <property type="match status" value="1"/>
</dbReference>
<dbReference type="OMA" id="WNNDAHN"/>
<reference evidence="2 3" key="1">
    <citation type="journal article" date="2011" name="J. Gen. Appl. Microbiol.">
        <title>Draft genome sequencing of the enigmatic yeast Saitoella complicata.</title>
        <authorList>
            <person name="Nishida H."/>
            <person name="Hamamoto M."/>
            <person name="Sugiyama J."/>
        </authorList>
    </citation>
    <scope>NUCLEOTIDE SEQUENCE [LARGE SCALE GENOMIC DNA]</scope>
    <source>
        <strain evidence="2 3">NRRL Y-17804</strain>
    </source>
</reference>
<protein>
    <recommendedName>
        <fullName evidence="1">C2 NT-type domain-containing protein</fullName>
    </recommendedName>
</protein>
<evidence type="ECO:0000313" key="2">
    <source>
        <dbReference type="EMBL" id="GAO48357.1"/>
    </source>
</evidence>
<gene>
    <name evidence="2" type="ORF">G7K_2530-t1</name>
</gene>
<dbReference type="PANTHER" id="PTHR21456">
    <property type="entry name" value="FAMILY WITH SEQUENCE SIMILARITY 102"/>
    <property type="match status" value="1"/>
</dbReference>
<dbReference type="InterPro" id="IPR019448">
    <property type="entry name" value="NT-C2"/>
</dbReference>
<dbReference type="PANTHER" id="PTHR21456:SF1">
    <property type="entry name" value="C2 NT-TYPE DOMAIN-CONTAINING PROTEIN"/>
    <property type="match status" value="1"/>
</dbReference>
<dbReference type="PROSITE" id="PS51840">
    <property type="entry name" value="C2_NT"/>
    <property type="match status" value="1"/>
</dbReference>
<reference evidence="2 3" key="2">
    <citation type="journal article" date="2014" name="J. Gen. Appl. Microbiol.">
        <title>The early diverging ascomycetous budding yeast Saitoella complicata has three histone deacetylases belonging to the Clr6, Hos2, and Rpd3 lineages.</title>
        <authorList>
            <person name="Nishida H."/>
            <person name="Matsumoto T."/>
            <person name="Kondo S."/>
            <person name="Hamamoto M."/>
            <person name="Yoshikawa H."/>
        </authorList>
    </citation>
    <scope>NUCLEOTIDE SEQUENCE [LARGE SCALE GENOMIC DNA]</scope>
    <source>
        <strain evidence="2 3">NRRL Y-17804</strain>
    </source>
</reference>
<dbReference type="STRING" id="698492.A0A0E9NES1"/>
<proteinExistence type="predicted"/>
<feature type="domain" description="C2 NT-type" evidence="1">
    <location>
        <begin position="4"/>
        <end position="143"/>
    </location>
</feature>
<dbReference type="InterPro" id="IPR039931">
    <property type="entry name" value="EEIG1/2-like"/>
</dbReference>
<comment type="caution">
    <text evidence="2">The sequence shown here is derived from an EMBL/GenBank/DDBJ whole genome shotgun (WGS) entry which is preliminary data.</text>
</comment>
<dbReference type="AlphaFoldDB" id="A0A0E9NES1"/>
<dbReference type="RefSeq" id="XP_019021975.1">
    <property type="nucleotide sequence ID" value="XM_019172043.1"/>
</dbReference>
<accession>A0A0E9NES1</accession>
<evidence type="ECO:0000313" key="3">
    <source>
        <dbReference type="Proteomes" id="UP000033140"/>
    </source>
</evidence>